<evidence type="ECO:0000256" key="1">
    <source>
        <dbReference type="SAM" id="Phobius"/>
    </source>
</evidence>
<gene>
    <name evidence="3" type="ORF">JKK62_07780</name>
</gene>
<evidence type="ECO:0000259" key="2">
    <source>
        <dbReference type="PROSITE" id="PS50011"/>
    </source>
</evidence>
<evidence type="ECO:0000313" key="4">
    <source>
        <dbReference type="Proteomes" id="UP000633365"/>
    </source>
</evidence>
<keyword evidence="4" id="KW-1185">Reference proteome</keyword>
<comment type="caution">
    <text evidence="3">The sequence shown here is derived from an EMBL/GenBank/DDBJ whole genome shotgun (WGS) entry which is preliminary data.</text>
</comment>
<dbReference type="PROSITE" id="PS00108">
    <property type="entry name" value="PROTEIN_KINASE_ST"/>
    <property type="match status" value="1"/>
</dbReference>
<dbReference type="Gene3D" id="1.10.510.10">
    <property type="entry name" value="Transferase(Phosphotransferase) domain 1"/>
    <property type="match status" value="1"/>
</dbReference>
<dbReference type="GO" id="GO:0004674">
    <property type="term" value="F:protein serine/threonine kinase activity"/>
    <property type="evidence" value="ECO:0007669"/>
    <property type="project" value="TreeGrafter"/>
</dbReference>
<dbReference type="InterPro" id="IPR008271">
    <property type="entry name" value="Ser/Thr_kinase_AS"/>
</dbReference>
<keyword evidence="1" id="KW-0812">Transmembrane</keyword>
<dbReference type="Proteomes" id="UP000633365">
    <property type="component" value="Unassembled WGS sequence"/>
</dbReference>
<dbReference type="AlphaFoldDB" id="A0A934WRN8"/>
<feature type="domain" description="Protein kinase" evidence="2">
    <location>
        <begin position="20"/>
        <end position="391"/>
    </location>
</feature>
<dbReference type="Pfam" id="PF00069">
    <property type="entry name" value="Pkinase"/>
    <property type="match status" value="1"/>
</dbReference>
<dbReference type="EMBL" id="JAEQMG010000066">
    <property type="protein sequence ID" value="MBK6088550.1"/>
    <property type="molecule type" value="Genomic_DNA"/>
</dbReference>
<feature type="transmembrane region" description="Helical" evidence="1">
    <location>
        <begin position="418"/>
        <end position="443"/>
    </location>
</feature>
<dbReference type="InterPro" id="IPR000719">
    <property type="entry name" value="Prot_kinase_dom"/>
</dbReference>
<proteinExistence type="predicted"/>
<keyword evidence="1" id="KW-1133">Transmembrane helix</keyword>
<dbReference type="GO" id="GO:0005524">
    <property type="term" value="F:ATP binding"/>
    <property type="evidence" value="ECO:0007669"/>
    <property type="project" value="InterPro"/>
</dbReference>
<evidence type="ECO:0000313" key="3">
    <source>
        <dbReference type="EMBL" id="MBK6088550.1"/>
    </source>
</evidence>
<keyword evidence="1" id="KW-0472">Membrane</keyword>
<sequence length="638" mass="73660">MSTIIRGTEFSYRIDTEHGVNHDGFIAEGTESIVFKGIKFGGDLRYSCALKFKPKYRLADFMEREYKIIESLQTCRSVVRVLDVIEDLGDFSVPYRGGEISAENCFCVVEEFIDGESLQDYCIHRWFTYDNEKRRWERNNRPYDYREIVTFQNQLVQFMINLCEIMKFVSNTNEDSGKTDPNKPIILHCDIKPENIMVTKHGKELVLIDFGRSQDLVDRRVYQHYNDQVRKRFMADYTDRQWQDIGKDNFYSYGTVGYTAPECYAQAENGLYPFINQIGALQYGSISIESDIFGFGATFWECFYSYELCRKAFESVEEATDPSFFNKAITKYYEDRIHQEQVLDYCDRDFRDVDIAFHESIEAILKKCTRTREQGFQEPAKTPNTYYHNFAVLQNDVERARDAIPSLDRKSDPLVRQMIGVAGFCGAAMACFLVLFILLEVFANVFAWDKWGRLTNSYTENQIAMLIDISEEMMKVPLEKTRQENLNEIVRFMHGGAPNDDVIDQEEASLVTGLLQKHFRNQSTWGPYLDEVMQYARSDNMDAVAKSVYRINLKDEQSSEGYRLAKAIAQVNDADDGDAEVLISAYRTATEMAGKPQYQRAVSKLAGKLLTGKKVDTIAAGLQTNRSDIREQLNAIER</sequence>
<name>A0A934WRN8_9FIRM</name>
<dbReference type="SMART" id="SM00220">
    <property type="entry name" value="S_TKc"/>
    <property type="match status" value="1"/>
</dbReference>
<accession>A0A934WRN8</accession>
<dbReference type="PANTHER" id="PTHR44167">
    <property type="entry name" value="OVARIAN-SPECIFIC SERINE/THREONINE-PROTEIN KINASE LOK-RELATED"/>
    <property type="match status" value="1"/>
</dbReference>
<organism evidence="3 4">
    <name type="scientific">Ruminococcus difficilis</name>
    <dbReference type="NCBI Taxonomy" id="2763069"/>
    <lineage>
        <taxon>Bacteria</taxon>
        <taxon>Bacillati</taxon>
        <taxon>Bacillota</taxon>
        <taxon>Clostridia</taxon>
        <taxon>Eubacteriales</taxon>
        <taxon>Oscillospiraceae</taxon>
        <taxon>Ruminococcus</taxon>
    </lineage>
</organism>
<dbReference type="PANTHER" id="PTHR44167:SF18">
    <property type="entry name" value="PROTEIN KINASE DOMAIN-CONTAINING PROTEIN"/>
    <property type="match status" value="1"/>
</dbReference>
<dbReference type="InterPro" id="IPR011009">
    <property type="entry name" value="Kinase-like_dom_sf"/>
</dbReference>
<dbReference type="PROSITE" id="PS50011">
    <property type="entry name" value="PROTEIN_KINASE_DOM"/>
    <property type="match status" value="1"/>
</dbReference>
<dbReference type="SUPFAM" id="SSF56112">
    <property type="entry name" value="Protein kinase-like (PK-like)"/>
    <property type="match status" value="1"/>
</dbReference>
<reference evidence="3" key="1">
    <citation type="submission" date="2021-01" db="EMBL/GenBank/DDBJ databases">
        <title>Genome public.</title>
        <authorList>
            <person name="Liu C."/>
            <person name="Sun Q."/>
        </authorList>
    </citation>
    <scope>NUCLEOTIDE SEQUENCE</scope>
    <source>
        <strain evidence="3">M6</strain>
    </source>
</reference>
<protein>
    <recommendedName>
        <fullName evidence="2">Protein kinase domain-containing protein</fullName>
    </recommendedName>
</protein>
<dbReference type="RefSeq" id="WP_201427445.1">
    <property type="nucleotide sequence ID" value="NZ_JAEQMG010000066.1"/>
</dbReference>
<dbReference type="GO" id="GO:0005737">
    <property type="term" value="C:cytoplasm"/>
    <property type="evidence" value="ECO:0007669"/>
    <property type="project" value="TreeGrafter"/>
</dbReference>